<feature type="coiled-coil region" evidence="1">
    <location>
        <begin position="969"/>
        <end position="1067"/>
    </location>
</feature>
<dbReference type="Gene3D" id="1.10.287.1490">
    <property type="match status" value="1"/>
</dbReference>
<evidence type="ECO:0000256" key="1">
    <source>
        <dbReference type="SAM" id="Coils"/>
    </source>
</evidence>
<evidence type="ECO:0000259" key="3">
    <source>
        <dbReference type="PROSITE" id="PS50006"/>
    </source>
</evidence>
<sequence length="1336" mass="149829">MRAFLRSSDGCFQLKPQTTTIGRHEGSDIVLKFAVEDHHAALNFDGWENGFVLQDLNSPQGTFVNGCQVQNAAVRVSPGDILHFGAQGASFELVVDEVPQTSYPPVKRRIAWAGQLQVPADPQHCPAVSPAHLPLLQSQHRPSTWSSWAPAAASPVPHPPLQKRPLSAWTRSATASSPPDPFSRPPAERPAWTTISGNDPSTGAGAPFLRIHSVDCLLQEKDEKLLRLEKEISRLSGFEAESKQKDSVIRSLQDKIAEMAKTMAQAAARSDVELTQKLLTFDREIRAKTEEIKTLKEQISDLQKDSSEIFSHSLYERDLEIGSLRKESEKLKRDHALTTGLVTSLQREIAVKEQKIQQLKQDVEKIKKANREKDNQLAVVSAKVSTPVTCSVSDGLIHGLAWNMNSSFLGLLQRIGELECDLKGLQGEVQKYRIEQETIQSKLSEKAKAEEELKNACERKSLQLQEMGRRERLLKSDVDRAKVQLASFKTQVVQVCLPQAAGEAGKALSIQQVLEKVRQICEENQQSQEREKRLQEEISARLSKEKEVSENVTVFKESVRELQAFLGTSFCSDSLRRELCKFEAVLVDPLVSDVQAAVVEIARVALLWLEGAEQLLASAGLDLPTSGKGPIRGNPGVTGCSAAGAPERAASEIRARPTDKNQSNHTGKGGGEKRGTHLFFSSKRMQSTSKLPCKPLEHVGQLRGCPVLALAKLLAVNSQIMKSAAEKEKDRCEKYMGEEKKMVQVLESRLRSMTEVCDVQGDVWWFYLGGQLSSTSATLSLSLLKGKGGENTMQRAQGLFFPPTNTCGCIFPERKVGPCKWGLFSSTGLFLLQVMEMKSKEQEVTDLKLREALCNLEETMAREMMLKQQVLRQDEQLKIVQEESEVLKQKVQEEIAGYKEQIKQHARTIVALEDSLLEAEQQQKMLEKENITLLEKIEGSVKSAQGAVSVARLFLVNFREELAAAQSVLLTKEAAIARLTKELSETQARMSDMRGELSEKQKAELEWSLVQVKSQERDLNTLREKLSEMSKLVAQKDQELKAAAAELRQAQEDCKALQAASREKAQEPETLPQARVTPAMVEVASETMCFEFQEPALDLAELGAKCRGLRHEETIQRQKEGLVELRERIKLLEKMQSSTRFSHGAEGKVEAVSHRMRRWVSSVSLSLSLQCLGRFPDRCSHVTAHETASLEVLEALDLGERMYLDLICALGRLMNMEELAGMQSAQHLPQEEREKVGQQRRKDFELLYEKISKLKSRLEKKEELLKDYEAQIKELRLNQEALQMCQEEVLKLEDEVYREAEEKALLREALERTQVQLGQEKRLNRVVKQRKVRGAR</sequence>
<protein>
    <submittedName>
        <fullName evidence="4">Forkhead-associated domain-containing protein 1</fullName>
    </submittedName>
</protein>
<dbReference type="SUPFAM" id="SSF49879">
    <property type="entry name" value="SMAD/FHA domain"/>
    <property type="match status" value="1"/>
</dbReference>
<dbReference type="Proteomes" id="UP000296049">
    <property type="component" value="Unassembled WGS sequence"/>
</dbReference>
<dbReference type="Pfam" id="PF00498">
    <property type="entry name" value="FHA"/>
    <property type="match status" value="1"/>
</dbReference>
<evidence type="ECO:0000313" key="5">
    <source>
        <dbReference type="Proteomes" id="UP000296049"/>
    </source>
</evidence>
<reference evidence="5" key="1">
    <citation type="journal article" date="2013" name="Nat. Genet.">
        <title>The duck genome and transcriptome provide insight into an avian influenza virus reservoir species.</title>
        <authorList>
            <person name="Huang Y."/>
            <person name="Li Y."/>
            <person name="Burt D.W."/>
            <person name="Chen H."/>
            <person name="Zhang Y."/>
            <person name="Qian W."/>
            <person name="Kim H."/>
            <person name="Gan S."/>
            <person name="Zhao Y."/>
            <person name="Li J."/>
            <person name="Yi K."/>
            <person name="Feng H."/>
            <person name="Zhu P."/>
            <person name="Li B."/>
            <person name="Liu Q."/>
            <person name="Fairley S."/>
            <person name="Magor K.E."/>
            <person name="Du Z."/>
            <person name="Hu X."/>
            <person name="Goodman L."/>
            <person name="Tafer H."/>
            <person name="Vignal A."/>
            <person name="Lee T."/>
            <person name="Kim K.W."/>
            <person name="Sheng Z."/>
            <person name="An Y."/>
            <person name="Searle S."/>
            <person name="Herrero J."/>
            <person name="Groenen M.A."/>
            <person name="Crooijmans R.P."/>
            <person name="Faraut T."/>
            <person name="Cai Q."/>
            <person name="Webster R.G."/>
            <person name="Aldridge J.R."/>
            <person name="Warren W.C."/>
            <person name="Bartschat S."/>
            <person name="Kehr S."/>
            <person name="Marz M."/>
            <person name="Stadler P.F."/>
            <person name="Smith J."/>
            <person name="Kraus R.H."/>
            <person name="Zhao Y."/>
            <person name="Ren L."/>
            <person name="Fei J."/>
            <person name="Morisson M."/>
            <person name="Kaiser P."/>
            <person name="Griffin D.K."/>
            <person name="Rao M."/>
            <person name="Pitel F."/>
            <person name="Wang J."/>
            <person name="Li N."/>
        </authorList>
    </citation>
    <scope>NUCLEOTIDE SEQUENCE [LARGE SCALE GENOMIC DNA]</scope>
</reference>
<dbReference type="Gene3D" id="2.60.200.20">
    <property type="match status" value="1"/>
</dbReference>
<evidence type="ECO:0000256" key="2">
    <source>
        <dbReference type="SAM" id="MobiDB-lite"/>
    </source>
</evidence>
<dbReference type="InterPro" id="IPR000253">
    <property type="entry name" value="FHA_dom"/>
</dbReference>
<feature type="compositionally biased region" description="Low complexity" evidence="2">
    <location>
        <begin position="146"/>
        <end position="155"/>
    </location>
</feature>
<organism evidence="4 5">
    <name type="scientific">Anas platyrhynchos</name>
    <name type="common">Mallard</name>
    <name type="synonym">Anas boschas</name>
    <dbReference type="NCBI Taxonomy" id="8839"/>
    <lineage>
        <taxon>Eukaryota</taxon>
        <taxon>Metazoa</taxon>
        <taxon>Chordata</taxon>
        <taxon>Craniata</taxon>
        <taxon>Vertebrata</taxon>
        <taxon>Euteleostomi</taxon>
        <taxon>Archelosauria</taxon>
        <taxon>Archosauria</taxon>
        <taxon>Dinosauria</taxon>
        <taxon>Saurischia</taxon>
        <taxon>Theropoda</taxon>
        <taxon>Coelurosauria</taxon>
        <taxon>Aves</taxon>
        <taxon>Neognathae</taxon>
        <taxon>Galloanserae</taxon>
        <taxon>Anseriformes</taxon>
        <taxon>Anatidae</taxon>
        <taxon>Anatinae</taxon>
        <taxon>Anas</taxon>
    </lineage>
</organism>
<accession>R0K4T3</accession>
<evidence type="ECO:0000313" key="4">
    <source>
        <dbReference type="EMBL" id="EOB04747.1"/>
    </source>
</evidence>
<dbReference type="InterPro" id="IPR008984">
    <property type="entry name" value="SMAD_FHA_dom_sf"/>
</dbReference>
<gene>
    <name evidence="4" type="ORF">Anapl_04398</name>
</gene>
<feature type="compositionally biased region" description="Basic and acidic residues" evidence="2">
    <location>
        <begin position="649"/>
        <end position="659"/>
    </location>
</feature>
<feature type="region of interest" description="Disordered" evidence="2">
    <location>
        <begin position="648"/>
        <end position="676"/>
    </location>
</feature>
<feature type="coiled-coil region" evidence="1">
    <location>
        <begin position="249"/>
        <end position="305"/>
    </location>
</feature>
<dbReference type="PANTHER" id="PTHR18853">
    <property type="entry name" value="FORKHEAD-ASSOCIATED DOMAIN-CONTAINING PROTEIN 1-RELATED"/>
    <property type="match status" value="1"/>
</dbReference>
<feature type="domain" description="FHA" evidence="3">
    <location>
        <begin position="19"/>
        <end position="69"/>
    </location>
</feature>
<feature type="coiled-coil region" evidence="1">
    <location>
        <begin position="881"/>
        <end position="936"/>
    </location>
</feature>
<dbReference type="SMART" id="SM00240">
    <property type="entry name" value="FHA"/>
    <property type="match status" value="1"/>
</dbReference>
<dbReference type="PROSITE" id="PS50006">
    <property type="entry name" value="FHA_DOMAIN"/>
    <property type="match status" value="1"/>
</dbReference>
<feature type="non-terminal residue" evidence="4">
    <location>
        <position position="1336"/>
    </location>
</feature>
<keyword evidence="5" id="KW-1185">Reference proteome</keyword>
<dbReference type="InterPro" id="IPR052642">
    <property type="entry name" value="CC-FHA_domain"/>
</dbReference>
<feature type="coiled-coil region" evidence="1">
    <location>
        <begin position="415"/>
        <end position="466"/>
    </location>
</feature>
<feature type="coiled-coil region" evidence="1">
    <location>
        <begin position="1244"/>
        <end position="1295"/>
    </location>
</feature>
<keyword evidence="1" id="KW-0175">Coiled coil</keyword>
<feature type="region of interest" description="Disordered" evidence="2">
    <location>
        <begin position="146"/>
        <end position="200"/>
    </location>
</feature>
<proteinExistence type="predicted"/>
<feature type="coiled-coil region" evidence="1">
    <location>
        <begin position="510"/>
        <end position="537"/>
    </location>
</feature>
<dbReference type="EMBL" id="KB742757">
    <property type="protein sequence ID" value="EOB04747.1"/>
    <property type="molecule type" value="Genomic_DNA"/>
</dbReference>
<dbReference type="PANTHER" id="PTHR18853:SF7">
    <property type="entry name" value="FORKHEAD-ASSOCIATED DOMAIN-CONTAINING PROTEIN 1"/>
    <property type="match status" value="1"/>
</dbReference>
<name>R0K4T3_ANAPL</name>
<feature type="coiled-coil region" evidence="1">
    <location>
        <begin position="342"/>
        <end position="376"/>
    </location>
</feature>